<evidence type="ECO:0000259" key="2">
    <source>
        <dbReference type="Pfam" id="PF05193"/>
    </source>
</evidence>
<dbReference type="InterPro" id="IPR007863">
    <property type="entry name" value="Peptidase_M16_C"/>
</dbReference>
<keyword evidence="4" id="KW-1185">Reference proteome</keyword>
<gene>
    <name evidence="3" type="ORF">DENIS_4916</name>
</gene>
<dbReference type="InterPro" id="IPR011249">
    <property type="entry name" value="Metalloenz_LuxS/M16"/>
</dbReference>
<dbReference type="InterPro" id="IPR050361">
    <property type="entry name" value="MPP/UQCRC_Complex"/>
</dbReference>
<sequence>MSSRIFQEIRERRGLAYSVYSFMSSYTDTGVSGVYVGTGPDNGAESVRLILRALRRLREMPVDADELRDAREYTKGNMMLASESVDNQMVRLARDEIHLGRYMPLDDIVSQVEAVTADDILRLAQELYRPDPLTLTILGPVTDAAPYAALLEEF</sequence>
<proteinExistence type="inferred from homology"/>
<feature type="domain" description="Peptidase M16 C-terminal" evidence="2">
    <location>
        <begin position="1"/>
        <end position="72"/>
    </location>
</feature>
<accession>A0A401G3V0</accession>
<protein>
    <submittedName>
        <fullName evidence="3">Insulinase family protein</fullName>
    </submittedName>
</protein>
<evidence type="ECO:0000256" key="1">
    <source>
        <dbReference type="ARBA" id="ARBA00007261"/>
    </source>
</evidence>
<dbReference type="EMBL" id="BEXT01000001">
    <property type="protein sequence ID" value="GBC63917.1"/>
    <property type="molecule type" value="Genomic_DNA"/>
</dbReference>
<dbReference type="PANTHER" id="PTHR11851">
    <property type="entry name" value="METALLOPROTEASE"/>
    <property type="match status" value="1"/>
</dbReference>
<organism evidence="3 4">
    <name type="scientific">Desulfonema ishimotonii</name>
    <dbReference type="NCBI Taxonomy" id="45657"/>
    <lineage>
        <taxon>Bacteria</taxon>
        <taxon>Pseudomonadati</taxon>
        <taxon>Thermodesulfobacteriota</taxon>
        <taxon>Desulfobacteria</taxon>
        <taxon>Desulfobacterales</taxon>
        <taxon>Desulfococcaceae</taxon>
        <taxon>Desulfonema</taxon>
    </lineage>
</organism>
<dbReference type="Pfam" id="PF05193">
    <property type="entry name" value="Peptidase_M16_C"/>
    <property type="match status" value="1"/>
</dbReference>
<dbReference type="OrthoDB" id="9811314at2"/>
<comment type="caution">
    <text evidence="3">The sequence shown here is derived from an EMBL/GenBank/DDBJ whole genome shotgun (WGS) entry which is preliminary data.</text>
</comment>
<comment type="similarity">
    <text evidence="1">Belongs to the peptidase M16 family.</text>
</comment>
<dbReference type="Proteomes" id="UP000288096">
    <property type="component" value="Unassembled WGS sequence"/>
</dbReference>
<dbReference type="SUPFAM" id="SSF63411">
    <property type="entry name" value="LuxS/MPP-like metallohydrolase"/>
    <property type="match status" value="1"/>
</dbReference>
<reference evidence="4" key="2">
    <citation type="submission" date="2019-01" db="EMBL/GenBank/DDBJ databases">
        <title>Genome sequence of Desulfonema ishimotonii strain Tokyo 01.</title>
        <authorList>
            <person name="Fukui M."/>
        </authorList>
    </citation>
    <scope>NUCLEOTIDE SEQUENCE [LARGE SCALE GENOMIC DNA]</scope>
    <source>
        <strain evidence="4">Tokyo 01</strain>
    </source>
</reference>
<dbReference type="PANTHER" id="PTHR11851:SF49">
    <property type="entry name" value="MITOCHONDRIAL-PROCESSING PEPTIDASE SUBUNIT ALPHA"/>
    <property type="match status" value="1"/>
</dbReference>
<evidence type="ECO:0000313" key="3">
    <source>
        <dbReference type="EMBL" id="GBC63917.1"/>
    </source>
</evidence>
<reference evidence="4" key="1">
    <citation type="submission" date="2017-11" db="EMBL/GenBank/DDBJ databases">
        <authorList>
            <person name="Watanabe M."/>
            <person name="Kojima H."/>
        </authorList>
    </citation>
    <scope>NUCLEOTIDE SEQUENCE [LARGE SCALE GENOMIC DNA]</scope>
    <source>
        <strain evidence="4">Tokyo 01</strain>
    </source>
</reference>
<dbReference type="AlphaFoldDB" id="A0A401G3V0"/>
<dbReference type="Gene3D" id="3.30.830.10">
    <property type="entry name" value="Metalloenzyme, LuxS/M16 peptidase-like"/>
    <property type="match status" value="1"/>
</dbReference>
<evidence type="ECO:0000313" key="4">
    <source>
        <dbReference type="Proteomes" id="UP000288096"/>
    </source>
</evidence>
<dbReference type="GO" id="GO:0046872">
    <property type="term" value="F:metal ion binding"/>
    <property type="evidence" value="ECO:0007669"/>
    <property type="project" value="InterPro"/>
</dbReference>
<name>A0A401G3V0_9BACT</name>